<keyword evidence="1" id="KW-0472">Membrane</keyword>
<feature type="transmembrane region" description="Helical" evidence="1">
    <location>
        <begin position="500"/>
        <end position="518"/>
    </location>
</feature>
<proteinExistence type="predicted"/>
<feature type="transmembrane region" description="Helical" evidence="1">
    <location>
        <begin position="550"/>
        <end position="567"/>
    </location>
</feature>
<evidence type="ECO:0000256" key="1">
    <source>
        <dbReference type="SAM" id="Phobius"/>
    </source>
</evidence>
<keyword evidence="1" id="KW-1133">Transmembrane helix</keyword>
<evidence type="ECO:0000313" key="3">
    <source>
        <dbReference type="Proteomes" id="UP001589836"/>
    </source>
</evidence>
<sequence>MIWTIGLSFLGSVAMISLYQSYLATSWVVQGLVWLVMFGMCYSFSRHLRSGRKGILRWFRDRINVLFVFGYSFLLWLSMRGTMEHLHDNAWYVTAFVYVGSYLSLCLTVWYVGYLLTKHSYPSITRRSSYRWIWWYALPMILSWGLYLLAFYPGIMGSDSHSHWEQAHTHEYSNWHPVLYTWFIEWLLKLFHSPATVAFAQIILLATIVGYGLYSFRKVGMEKRLLWFVSLFLALLPINGLYSILLLKDVLYSGSILFVTIVLFNIVATRGKWLTSVGHQFIFGLSMFGMVAFRHNGVYIVYVVLFLLCVCYYKYMIRILLPMAVVLFLFYYISGPVYEEIGVSEKNPNEKLGIPQQQIANVLVQNGKITDEQKAYIHDIMPIEKWKEYYNPTYTDPIKFAKSYNSDVIFEEGDPSTFYKTWLSIVAENPYLATEAFLKQTSLVWQMHQRYTDRHEYYNFRTTIQQPNDHGLQTEPKLNGLNGFLTKVAAFTEHHMWPVVWRPAVYAAILLLSLFIAIRKNGWKAGLVGLPVLLNIGTILAGIPAQHFRYLYANVLIFLFLILLALWKQENKPIQKKELEL</sequence>
<feature type="transmembrane region" description="Helical" evidence="1">
    <location>
        <begin position="63"/>
        <end position="79"/>
    </location>
</feature>
<feature type="transmembrane region" description="Helical" evidence="1">
    <location>
        <begin position="133"/>
        <end position="155"/>
    </location>
</feature>
<dbReference type="Pfam" id="PF19484">
    <property type="entry name" value="DUF6020"/>
    <property type="match status" value="1"/>
</dbReference>
<feature type="transmembrane region" description="Helical" evidence="1">
    <location>
        <begin position="250"/>
        <end position="268"/>
    </location>
</feature>
<reference evidence="2 3" key="1">
    <citation type="submission" date="2024-09" db="EMBL/GenBank/DDBJ databases">
        <authorList>
            <person name="Sun Q."/>
            <person name="Mori K."/>
        </authorList>
    </citation>
    <scope>NUCLEOTIDE SEQUENCE [LARGE SCALE GENOMIC DNA]</scope>
    <source>
        <strain evidence="2 3">NCAIM B.02529</strain>
    </source>
</reference>
<organism evidence="2 3">
    <name type="scientific">Pontibacillus salicampi</name>
    <dbReference type="NCBI Taxonomy" id="1449801"/>
    <lineage>
        <taxon>Bacteria</taxon>
        <taxon>Bacillati</taxon>
        <taxon>Bacillota</taxon>
        <taxon>Bacilli</taxon>
        <taxon>Bacillales</taxon>
        <taxon>Bacillaceae</taxon>
        <taxon>Pontibacillus</taxon>
    </lineage>
</organism>
<name>A0ABV6LS97_9BACI</name>
<dbReference type="InterPro" id="IPR046062">
    <property type="entry name" value="DUF6020"/>
</dbReference>
<keyword evidence="1" id="KW-0812">Transmembrane</keyword>
<feature type="transmembrane region" description="Helical" evidence="1">
    <location>
        <begin position="225"/>
        <end position="244"/>
    </location>
</feature>
<dbReference type="EMBL" id="JBHLTP010000013">
    <property type="protein sequence ID" value="MFC0525286.1"/>
    <property type="molecule type" value="Genomic_DNA"/>
</dbReference>
<keyword evidence="3" id="KW-1185">Reference proteome</keyword>
<dbReference type="Proteomes" id="UP001589836">
    <property type="component" value="Unassembled WGS sequence"/>
</dbReference>
<feature type="transmembrane region" description="Helical" evidence="1">
    <location>
        <begin position="24"/>
        <end position="42"/>
    </location>
</feature>
<feature type="transmembrane region" description="Helical" evidence="1">
    <location>
        <begin position="91"/>
        <end position="112"/>
    </location>
</feature>
<protein>
    <submittedName>
        <fullName evidence="2">DUF6020 family protein</fullName>
    </submittedName>
</protein>
<comment type="caution">
    <text evidence="2">The sequence shown here is derived from an EMBL/GenBank/DDBJ whole genome shotgun (WGS) entry which is preliminary data.</text>
</comment>
<accession>A0ABV6LS97</accession>
<evidence type="ECO:0000313" key="2">
    <source>
        <dbReference type="EMBL" id="MFC0525286.1"/>
    </source>
</evidence>
<feature type="transmembrane region" description="Helical" evidence="1">
    <location>
        <begin position="525"/>
        <end position="544"/>
    </location>
</feature>
<feature type="transmembrane region" description="Helical" evidence="1">
    <location>
        <begin position="299"/>
        <end position="315"/>
    </location>
</feature>
<feature type="transmembrane region" description="Helical" evidence="1">
    <location>
        <begin position="190"/>
        <end position="213"/>
    </location>
</feature>
<gene>
    <name evidence="2" type="ORF">ACFFGV_17020</name>
</gene>